<name>M1NZD2_BARAA</name>
<dbReference type="KEGG" id="baus:BAnh1_09190"/>
<dbReference type="eggNOG" id="ENOG50315WQ">
    <property type="taxonomic scope" value="Bacteria"/>
</dbReference>
<evidence type="ECO:0000313" key="4">
    <source>
        <dbReference type="Proteomes" id="UP000011729"/>
    </source>
</evidence>
<organism evidence="3 4">
    <name type="scientific">Bartonella australis (strain Aust/NH1)</name>
    <dbReference type="NCBI Taxonomy" id="1094489"/>
    <lineage>
        <taxon>Bacteria</taxon>
        <taxon>Pseudomonadati</taxon>
        <taxon>Pseudomonadota</taxon>
        <taxon>Alphaproteobacteria</taxon>
        <taxon>Hyphomicrobiales</taxon>
        <taxon>Bartonellaceae</taxon>
        <taxon>Bartonella</taxon>
    </lineage>
</organism>
<proteinExistence type="predicted"/>
<keyword evidence="1" id="KW-0472">Membrane</keyword>
<dbReference type="InterPro" id="IPR019088">
    <property type="entry name" value="CHP02186-rel_TM"/>
</dbReference>
<keyword evidence="4" id="KW-1185">Reference proteome</keyword>
<dbReference type="PATRIC" id="fig|1094489.3.peg.1126"/>
<reference evidence="3 4" key="1">
    <citation type="journal article" date="2013" name="PLoS Genet.">
        <title>A gene transfer agent and a dynamic repertoire of secretion systems hold the keys to the explosive radiation of the emerging pathogen Bartonella.</title>
        <authorList>
            <person name="Guy L."/>
            <person name="Nystedt B."/>
            <person name="Toft C."/>
            <person name="Zaremba-Niedzwiedzka K."/>
            <person name="Berglund E.C."/>
            <person name="Granberg F."/>
            <person name="Naslund K."/>
            <person name="Eriksson A.S."/>
            <person name="Andersson S.G."/>
        </authorList>
    </citation>
    <scope>NUCLEOTIDE SEQUENCE [LARGE SCALE GENOMIC DNA]</scope>
    <source>
        <strain evidence="3 4">Aust/NH1</strain>
    </source>
</reference>
<dbReference type="STRING" id="1094489.BAnh1_09190"/>
<keyword evidence="1" id="KW-1133">Transmembrane helix</keyword>
<dbReference type="HOGENOM" id="CLU_068410_0_0_5"/>
<keyword evidence="2" id="KW-0732">Signal</keyword>
<dbReference type="RefSeq" id="WP_015398299.1">
    <property type="nucleotide sequence ID" value="NC_020300.1"/>
</dbReference>
<feature type="chain" id="PRO_5004015991" evidence="2">
    <location>
        <begin position="24"/>
        <end position="266"/>
    </location>
</feature>
<dbReference type="Proteomes" id="UP000011729">
    <property type="component" value="Chromosome"/>
</dbReference>
<dbReference type="AlphaFoldDB" id="M1NZD2"/>
<gene>
    <name evidence="3" type="ordered locus">BAnh1_09190</name>
</gene>
<evidence type="ECO:0000313" key="3">
    <source>
        <dbReference type="EMBL" id="AGF74792.1"/>
    </source>
</evidence>
<feature type="signal peptide" evidence="2">
    <location>
        <begin position="1"/>
        <end position="23"/>
    </location>
</feature>
<dbReference type="Pfam" id="PF09608">
    <property type="entry name" value="Alph_Pro_TM"/>
    <property type="match status" value="1"/>
</dbReference>
<sequence>MGKLFPLCVIVVSFYMVPLFASAQVGKRATPVDHETIEIIVTTSTITIGTNFSGRDLYIAGVLDNTDPLFRQQNRYDIIVSLEGQTRPMVVWEKKRNAGVWVNADSLIFKDAPLFYSMVTTREISDITSADNYRRLGLGLSYFRLQTDERDQEKIKIFRNELIKLQKAKKLYTEKVGEVHFGSASLFTAYFRLPKNVPVGPYRVRAYLFRDGQFIDKATTTLKIVKAHIAYAIFHEAHKHSFLYGIGAVLVAVATGFLCRLVFRKD</sequence>
<dbReference type="OrthoDB" id="9815212at2"/>
<evidence type="ECO:0000256" key="2">
    <source>
        <dbReference type="SAM" id="SignalP"/>
    </source>
</evidence>
<feature type="transmembrane region" description="Helical" evidence="1">
    <location>
        <begin position="242"/>
        <end position="263"/>
    </location>
</feature>
<dbReference type="EMBL" id="CP003123">
    <property type="protein sequence ID" value="AGF74792.1"/>
    <property type="molecule type" value="Genomic_DNA"/>
</dbReference>
<protein>
    <submittedName>
        <fullName evidence="3">Putative membrane protein</fullName>
    </submittedName>
</protein>
<evidence type="ECO:0000256" key="1">
    <source>
        <dbReference type="SAM" id="Phobius"/>
    </source>
</evidence>
<keyword evidence="1" id="KW-0812">Transmembrane</keyword>
<accession>M1NZD2</accession>